<dbReference type="PANTHER" id="PTHR43877:SF2">
    <property type="entry name" value="AMINOALKYLPHOSPHONATE N-ACETYLTRANSFERASE-RELATED"/>
    <property type="match status" value="1"/>
</dbReference>
<evidence type="ECO:0000313" key="4">
    <source>
        <dbReference type="EMBL" id="KRM29350.1"/>
    </source>
</evidence>
<dbReference type="Proteomes" id="UP000050949">
    <property type="component" value="Unassembled WGS sequence"/>
</dbReference>
<dbReference type="InterPro" id="IPR050832">
    <property type="entry name" value="Bact_Acetyltransf"/>
</dbReference>
<comment type="caution">
    <text evidence="4">The sequence shown here is derived from an EMBL/GenBank/DDBJ whole genome shotgun (WGS) entry which is preliminary data.</text>
</comment>
<evidence type="ECO:0000256" key="1">
    <source>
        <dbReference type="ARBA" id="ARBA00022679"/>
    </source>
</evidence>
<name>A0A0R1XQQ1_9LACO</name>
<dbReference type="GO" id="GO:0016747">
    <property type="term" value="F:acyltransferase activity, transferring groups other than amino-acyl groups"/>
    <property type="evidence" value="ECO:0007669"/>
    <property type="project" value="InterPro"/>
</dbReference>
<dbReference type="PANTHER" id="PTHR43877">
    <property type="entry name" value="AMINOALKYLPHOSPHONATE N-ACETYLTRANSFERASE-RELATED-RELATED"/>
    <property type="match status" value="1"/>
</dbReference>
<dbReference type="InterPro" id="IPR000182">
    <property type="entry name" value="GNAT_dom"/>
</dbReference>
<dbReference type="InterPro" id="IPR016181">
    <property type="entry name" value="Acyl_CoA_acyltransferase"/>
</dbReference>
<dbReference type="Pfam" id="PF00583">
    <property type="entry name" value="Acetyltransf_1"/>
    <property type="match status" value="1"/>
</dbReference>
<accession>A0A0R1XQQ1</accession>
<dbReference type="EMBL" id="AZFW01000016">
    <property type="protein sequence ID" value="KRM29350.1"/>
    <property type="molecule type" value="Genomic_DNA"/>
</dbReference>
<evidence type="ECO:0000313" key="5">
    <source>
        <dbReference type="Proteomes" id="UP000050949"/>
    </source>
</evidence>
<dbReference type="Gene3D" id="3.40.630.30">
    <property type="match status" value="1"/>
</dbReference>
<proteinExistence type="predicted"/>
<evidence type="ECO:0000256" key="2">
    <source>
        <dbReference type="ARBA" id="ARBA00023315"/>
    </source>
</evidence>
<sequence length="192" mass="21570">MINVIRMAKKSDGPAVLPIVNQIFEEMELKTMAKIPQDILFKELAIAYQTENYRYSYRRTLVATDDDDQVVGVAVGYPESDEAHVDDALQALWPKIGLPADYRLFTDKEARPGEWYLDSLAVAPAAQHHGIATSLLQALPAHVLRTTGLHRISLNVDLTNPGAERLYTKNGYRSIGDQMIGDHQYHHMVLDI</sequence>
<dbReference type="CDD" id="cd04301">
    <property type="entry name" value="NAT_SF"/>
    <property type="match status" value="1"/>
</dbReference>
<organism evidence="4 5">
    <name type="scientific">Schleiferilactobacillus harbinensis DSM 16991</name>
    <dbReference type="NCBI Taxonomy" id="1122147"/>
    <lineage>
        <taxon>Bacteria</taxon>
        <taxon>Bacillati</taxon>
        <taxon>Bacillota</taxon>
        <taxon>Bacilli</taxon>
        <taxon>Lactobacillales</taxon>
        <taxon>Lactobacillaceae</taxon>
        <taxon>Schleiferilactobacillus</taxon>
    </lineage>
</organism>
<dbReference type="SUPFAM" id="SSF55729">
    <property type="entry name" value="Acyl-CoA N-acyltransferases (Nat)"/>
    <property type="match status" value="1"/>
</dbReference>
<protein>
    <submittedName>
        <fullName evidence="4">Acetyltransferase, GNAT family</fullName>
    </submittedName>
</protein>
<keyword evidence="2" id="KW-0012">Acyltransferase</keyword>
<dbReference type="RefSeq" id="WP_235859322.1">
    <property type="nucleotide sequence ID" value="NZ_AUEH01000002.1"/>
</dbReference>
<gene>
    <name evidence="4" type="ORF">FC91_GL000930</name>
</gene>
<dbReference type="PROSITE" id="PS51186">
    <property type="entry name" value="GNAT"/>
    <property type="match status" value="1"/>
</dbReference>
<reference evidence="4 5" key="1">
    <citation type="journal article" date="2015" name="Genome Announc.">
        <title>Expanding the biotechnology potential of lactobacilli through comparative genomics of 213 strains and associated genera.</title>
        <authorList>
            <person name="Sun Z."/>
            <person name="Harris H.M."/>
            <person name="McCann A."/>
            <person name="Guo C."/>
            <person name="Argimon S."/>
            <person name="Zhang W."/>
            <person name="Yang X."/>
            <person name="Jeffery I.B."/>
            <person name="Cooney J.C."/>
            <person name="Kagawa T.F."/>
            <person name="Liu W."/>
            <person name="Song Y."/>
            <person name="Salvetti E."/>
            <person name="Wrobel A."/>
            <person name="Rasinkangas P."/>
            <person name="Parkhill J."/>
            <person name="Rea M.C."/>
            <person name="O'Sullivan O."/>
            <person name="Ritari J."/>
            <person name="Douillard F.P."/>
            <person name="Paul Ross R."/>
            <person name="Yang R."/>
            <person name="Briner A.E."/>
            <person name="Felis G.E."/>
            <person name="de Vos W.M."/>
            <person name="Barrangou R."/>
            <person name="Klaenhammer T.R."/>
            <person name="Caufield P.W."/>
            <person name="Cui Y."/>
            <person name="Zhang H."/>
            <person name="O'Toole P.W."/>
        </authorList>
    </citation>
    <scope>NUCLEOTIDE SEQUENCE [LARGE SCALE GENOMIC DNA]</scope>
    <source>
        <strain evidence="4 5">DSM 16991</strain>
    </source>
</reference>
<evidence type="ECO:0000259" key="3">
    <source>
        <dbReference type="PROSITE" id="PS51186"/>
    </source>
</evidence>
<dbReference type="eggNOG" id="COG0456">
    <property type="taxonomic scope" value="Bacteria"/>
</dbReference>
<keyword evidence="1 4" id="KW-0808">Transferase</keyword>
<feature type="domain" description="N-acetyltransferase" evidence="3">
    <location>
        <begin position="3"/>
        <end position="192"/>
    </location>
</feature>
<dbReference type="PATRIC" id="fig|1122147.4.peg.957"/>
<dbReference type="AlphaFoldDB" id="A0A0R1XQQ1"/>